<dbReference type="GO" id="GO:0006351">
    <property type="term" value="P:DNA-templated transcription"/>
    <property type="evidence" value="ECO:0007669"/>
    <property type="project" value="TreeGrafter"/>
</dbReference>
<dbReference type="EMBL" id="UGMS01000004">
    <property type="protein sequence ID" value="STW80448.1"/>
    <property type="molecule type" value="Genomic_DNA"/>
</dbReference>
<dbReference type="SUPFAM" id="SSF53850">
    <property type="entry name" value="Periplasmic binding protein-like II"/>
    <property type="match status" value="1"/>
</dbReference>
<dbReference type="InterPro" id="IPR058163">
    <property type="entry name" value="LysR-type_TF_proteobact-type"/>
</dbReference>
<gene>
    <name evidence="3" type="primary">dmlR_26</name>
    <name evidence="3" type="ORF">NCTC11685_07807</name>
</gene>
<reference evidence="3 4" key="1">
    <citation type="submission" date="2018-06" db="EMBL/GenBank/DDBJ databases">
        <authorList>
            <consortium name="Pathogen Informatics"/>
            <person name="Doyle S."/>
        </authorList>
    </citation>
    <scope>NUCLEOTIDE SEQUENCE [LARGE SCALE GENOMIC DNA]</scope>
    <source>
        <strain evidence="3 4">NCTC11685</strain>
    </source>
</reference>
<dbReference type="CDD" id="cd08422">
    <property type="entry name" value="PBP2_CrgA_like"/>
    <property type="match status" value="1"/>
</dbReference>
<dbReference type="GO" id="GO:0003700">
    <property type="term" value="F:DNA-binding transcription factor activity"/>
    <property type="evidence" value="ECO:0007669"/>
    <property type="project" value="TreeGrafter"/>
</dbReference>
<evidence type="ECO:0000256" key="1">
    <source>
        <dbReference type="ARBA" id="ARBA00009437"/>
    </source>
</evidence>
<accession>A0A7H4PPX5</accession>
<dbReference type="PANTHER" id="PTHR30537:SF21">
    <property type="entry name" value="HTH-TYPE TRANSCRIPTIONAL REGULATOR SINR-RELATED"/>
    <property type="match status" value="1"/>
</dbReference>
<organism evidence="3 4">
    <name type="scientific">Klebsiella michiganensis</name>
    <dbReference type="NCBI Taxonomy" id="1134687"/>
    <lineage>
        <taxon>Bacteria</taxon>
        <taxon>Pseudomonadati</taxon>
        <taxon>Pseudomonadota</taxon>
        <taxon>Gammaproteobacteria</taxon>
        <taxon>Enterobacterales</taxon>
        <taxon>Enterobacteriaceae</taxon>
        <taxon>Klebsiella/Raoultella group</taxon>
        <taxon>Klebsiella</taxon>
    </lineage>
</organism>
<comment type="similarity">
    <text evidence="1">Belongs to the LysR transcriptional regulatory family.</text>
</comment>
<proteinExistence type="inferred from homology"/>
<name>A0A7H4PPX5_9ENTR</name>
<dbReference type="PANTHER" id="PTHR30537">
    <property type="entry name" value="HTH-TYPE TRANSCRIPTIONAL REGULATOR"/>
    <property type="match status" value="1"/>
</dbReference>
<dbReference type="AlphaFoldDB" id="A0A7H4PPX5"/>
<dbReference type="Proteomes" id="UP000254863">
    <property type="component" value="Unassembled WGS sequence"/>
</dbReference>
<evidence type="ECO:0000313" key="3">
    <source>
        <dbReference type="EMBL" id="STW80448.1"/>
    </source>
</evidence>
<evidence type="ECO:0000259" key="2">
    <source>
        <dbReference type="Pfam" id="PF03466"/>
    </source>
</evidence>
<dbReference type="Gene3D" id="3.40.190.290">
    <property type="match status" value="1"/>
</dbReference>
<dbReference type="GO" id="GO:0043565">
    <property type="term" value="F:sequence-specific DNA binding"/>
    <property type="evidence" value="ECO:0007669"/>
    <property type="project" value="TreeGrafter"/>
</dbReference>
<sequence length="140" mass="15423">MASPGWIAEHGEPKTLEDLARHNALTYVLRGRAFDRWPLSLDGKVHYVQVAGTIVSDDAEVIRRLAVAGEGIAFKSELDVGDDIREGRLQVLLPEYQGDVVPLNMICPHRKQLSPAVRLLYEAVKEACEAVHSRAPSAGR</sequence>
<dbReference type="Pfam" id="PF03466">
    <property type="entry name" value="LysR_substrate"/>
    <property type="match status" value="1"/>
</dbReference>
<evidence type="ECO:0000313" key="4">
    <source>
        <dbReference type="Proteomes" id="UP000254863"/>
    </source>
</evidence>
<feature type="domain" description="LysR substrate-binding" evidence="2">
    <location>
        <begin position="2"/>
        <end position="128"/>
    </location>
</feature>
<comment type="caution">
    <text evidence="3">The sequence shown here is derived from an EMBL/GenBank/DDBJ whole genome shotgun (WGS) entry which is preliminary data.</text>
</comment>
<protein>
    <submittedName>
        <fullName evidence="3">Transcriptional regulator</fullName>
    </submittedName>
</protein>
<dbReference type="InterPro" id="IPR005119">
    <property type="entry name" value="LysR_subst-bd"/>
</dbReference>